<dbReference type="Pfam" id="PF00293">
    <property type="entry name" value="NUDIX"/>
    <property type="match status" value="1"/>
</dbReference>
<evidence type="ECO:0000256" key="1">
    <source>
        <dbReference type="ARBA" id="ARBA00022801"/>
    </source>
</evidence>
<dbReference type="InterPro" id="IPR020084">
    <property type="entry name" value="NUDIX_hydrolase_CS"/>
</dbReference>
<dbReference type="InterPro" id="IPR051325">
    <property type="entry name" value="Nudix_hydrolase_domain"/>
</dbReference>
<dbReference type="SUPFAM" id="SSF55811">
    <property type="entry name" value="Nudix"/>
    <property type="match status" value="1"/>
</dbReference>
<dbReference type="KEGG" id="egd:GS424_017490"/>
<name>A0A6L7IMM8_9ACTN</name>
<evidence type="ECO:0000313" key="3">
    <source>
        <dbReference type="Proteomes" id="UP000478463"/>
    </source>
</evidence>
<dbReference type="EMBL" id="CP063310">
    <property type="protein sequence ID" value="QOS68243.1"/>
    <property type="molecule type" value="Genomic_DNA"/>
</dbReference>
<dbReference type="PROSITE" id="PS51462">
    <property type="entry name" value="NUDIX"/>
    <property type="match status" value="1"/>
</dbReference>
<dbReference type="GO" id="GO:0006167">
    <property type="term" value="P:AMP biosynthetic process"/>
    <property type="evidence" value="ECO:0007669"/>
    <property type="project" value="TreeGrafter"/>
</dbReference>
<dbReference type="GO" id="GO:0004081">
    <property type="term" value="F:bis(5'-nucleosyl)-tetraphosphatase (asymmetrical) activity"/>
    <property type="evidence" value="ECO:0007669"/>
    <property type="project" value="TreeGrafter"/>
</dbReference>
<keyword evidence="1" id="KW-0378">Hydrolase</keyword>
<protein>
    <submittedName>
        <fullName evidence="2">NUDIX pyrophosphatase</fullName>
    </submittedName>
</protein>
<dbReference type="InterPro" id="IPR015797">
    <property type="entry name" value="NUDIX_hydrolase-like_dom_sf"/>
</dbReference>
<dbReference type="PROSITE" id="PS00893">
    <property type="entry name" value="NUDIX_BOX"/>
    <property type="match status" value="1"/>
</dbReference>
<dbReference type="PANTHER" id="PTHR21340">
    <property type="entry name" value="DIADENOSINE 5,5-P1,P4-TETRAPHOSPHATE PYROPHOSPHOHYDROLASE MUTT"/>
    <property type="match status" value="1"/>
</dbReference>
<gene>
    <name evidence="2" type="ORF">GS424_017490</name>
</gene>
<dbReference type="Proteomes" id="UP000478463">
    <property type="component" value="Chromosome"/>
</dbReference>
<evidence type="ECO:0000313" key="2">
    <source>
        <dbReference type="EMBL" id="QOS68243.1"/>
    </source>
</evidence>
<dbReference type="RefSeq" id="WP_160940875.1">
    <property type="nucleotide sequence ID" value="NZ_CP063310.1"/>
</dbReference>
<dbReference type="GO" id="GO:0006754">
    <property type="term" value="P:ATP biosynthetic process"/>
    <property type="evidence" value="ECO:0007669"/>
    <property type="project" value="TreeGrafter"/>
</dbReference>
<sequence>MRAPFQVLVFPYRIEAGRPLYAVLKRADDGAWQGVAGGGEADETPEQAAARELTEETGMETRELCRLDSVAYLPVASVTGSLIWGEDVRTIPEYCFGALACDASIELSSEHVDAAWLPYERALGVLAWGSNRAALGELHERLLGGRC</sequence>
<dbReference type="PANTHER" id="PTHR21340:SF0">
    <property type="entry name" value="BIS(5'-NUCLEOSYL)-TETRAPHOSPHATASE [ASYMMETRICAL]"/>
    <property type="match status" value="1"/>
</dbReference>
<accession>A0A6L7IMM8</accession>
<dbReference type="Gene3D" id="3.90.79.10">
    <property type="entry name" value="Nucleoside Triphosphate Pyrophosphohydrolase"/>
    <property type="match status" value="1"/>
</dbReference>
<proteinExistence type="predicted"/>
<dbReference type="InterPro" id="IPR000086">
    <property type="entry name" value="NUDIX_hydrolase_dom"/>
</dbReference>
<organism evidence="2 3">
    <name type="scientific">Eggerthella guodeyinii</name>
    <dbReference type="NCBI Taxonomy" id="2690837"/>
    <lineage>
        <taxon>Bacteria</taxon>
        <taxon>Bacillati</taxon>
        <taxon>Actinomycetota</taxon>
        <taxon>Coriobacteriia</taxon>
        <taxon>Eggerthellales</taxon>
        <taxon>Eggerthellaceae</taxon>
        <taxon>Eggerthella</taxon>
    </lineage>
</organism>
<dbReference type="CDD" id="cd04664">
    <property type="entry name" value="NUDIX_DHNTPase_like"/>
    <property type="match status" value="1"/>
</dbReference>
<dbReference type="AlphaFoldDB" id="A0A6L7IMM8"/>
<reference evidence="2 3" key="1">
    <citation type="submission" date="2020-10" db="EMBL/GenBank/DDBJ databases">
        <title>Eggerthella sp. nov., isolated from human feces.</title>
        <authorList>
            <person name="Yajun G."/>
        </authorList>
    </citation>
    <scope>NUCLEOTIDE SEQUENCE [LARGE SCALE GENOMIC DNA]</scope>
    <source>
        <strain evidence="2 3">HF-1101</strain>
    </source>
</reference>